<evidence type="ECO:0000256" key="1">
    <source>
        <dbReference type="ARBA" id="ARBA00022553"/>
    </source>
</evidence>
<feature type="modified residue" description="4-aspartylphosphate" evidence="3">
    <location>
        <position position="62"/>
    </location>
</feature>
<dbReference type="Proteomes" id="UP000266649">
    <property type="component" value="Unassembled WGS sequence"/>
</dbReference>
<dbReference type="SUPFAM" id="SSF46894">
    <property type="entry name" value="C-terminal effector domain of the bipartite response regulators"/>
    <property type="match status" value="1"/>
</dbReference>
<dbReference type="CDD" id="cd06170">
    <property type="entry name" value="LuxR_C_like"/>
    <property type="match status" value="1"/>
</dbReference>
<dbReference type="PROSITE" id="PS50043">
    <property type="entry name" value="HTH_LUXR_2"/>
    <property type="match status" value="1"/>
</dbReference>
<name>A0A398BHC7_9RHOB</name>
<dbReference type="InterPro" id="IPR058245">
    <property type="entry name" value="NreC/VraR/RcsB-like_REC"/>
</dbReference>
<protein>
    <submittedName>
        <fullName evidence="6">DNA-binding response regulator</fullName>
    </submittedName>
</protein>
<keyword evidence="1 3" id="KW-0597">Phosphoprotein</keyword>
<dbReference type="InterPro" id="IPR016032">
    <property type="entry name" value="Sig_transdc_resp-reg_C-effctor"/>
</dbReference>
<dbReference type="Gene3D" id="3.40.50.2300">
    <property type="match status" value="1"/>
</dbReference>
<keyword evidence="2 6" id="KW-0238">DNA-binding</keyword>
<dbReference type="Pfam" id="PF00072">
    <property type="entry name" value="Response_reg"/>
    <property type="match status" value="1"/>
</dbReference>
<feature type="domain" description="Response regulatory" evidence="5">
    <location>
        <begin position="11"/>
        <end position="127"/>
    </location>
</feature>
<sequence>MVTMQATDVIKILIADDHRLMSDAVGATLQAGGEFVVAKVDSREAVEEALVTPGGFDIVMLDVLMPGMIGLESVIDIIKAETKTAVVIFSGSVRPDFVVSAIQNGARGFIPKTLPLQSLAAALRLVRSGQIFLPSDILIGFGEGAAKDLDAKRNPAALTPRELRILTLVAAGKTNKIIAWEMGLSEVTVKMHLRSIFTKLGAHNRTHAVIIAQSKDII</sequence>
<dbReference type="InterPro" id="IPR011006">
    <property type="entry name" value="CheY-like_superfamily"/>
</dbReference>
<organism evidence="6 7">
    <name type="scientific">Gemmobacter lutimaris</name>
    <dbReference type="NCBI Taxonomy" id="2306023"/>
    <lineage>
        <taxon>Bacteria</taxon>
        <taxon>Pseudomonadati</taxon>
        <taxon>Pseudomonadota</taxon>
        <taxon>Alphaproteobacteria</taxon>
        <taxon>Rhodobacterales</taxon>
        <taxon>Paracoccaceae</taxon>
        <taxon>Gemmobacter</taxon>
    </lineage>
</organism>
<reference evidence="6 7" key="1">
    <citation type="submission" date="2018-09" db="EMBL/GenBank/DDBJ databases">
        <title>Gemmobacter lutimaris sp. nov., a marine bacterium isolated from tidal flat.</title>
        <authorList>
            <person name="Lee D.W."/>
            <person name="Yoo Y."/>
            <person name="Kim J.-J."/>
            <person name="Kim B.S."/>
        </authorList>
    </citation>
    <scope>NUCLEOTIDE SEQUENCE [LARGE SCALE GENOMIC DNA]</scope>
    <source>
        <strain evidence="6 7">YJ-T1-11</strain>
    </source>
</reference>
<dbReference type="GO" id="GO:0006355">
    <property type="term" value="P:regulation of DNA-templated transcription"/>
    <property type="evidence" value="ECO:0007669"/>
    <property type="project" value="InterPro"/>
</dbReference>
<dbReference type="EMBL" id="QXXQ01000021">
    <property type="protein sequence ID" value="RID89875.1"/>
    <property type="molecule type" value="Genomic_DNA"/>
</dbReference>
<dbReference type="GO" id="GO:0000160">
    <property type="term" value="P:phosphorelay signal transduction system"/>
    <property type="evidence" value="ECO:0007669"/>
    <property type="project" value="InterPro"/>
</dbReference>
<dbReference type="Pfam" id="PF00196">
    <property type="entry name" value="GerE"/>
    <property type="match status" value="1"/>
</dbReference>
<gene>
    <name evidence="6" type="ORF">D2N39_20595</name>
</gene>
<evidence type="ECO:0000256" key="3">
    <source>
        <dbReference type="PROSITE-ProRule" id="PRU00169"/>
    </source>
</evidence>
<evidence type="ECO:0000256" key="2">
    <source>
        <dbReference type="ARBA" id="ARBA00023125"/>
    </source>
</evidence>
<evidence type="ECO:0000313" key="6">
    <source>
        <dbReference type="EMBL" id="RID89875.1"/>
    </source>
</evidence>
<dbReference type="PANTHER" id="PTHR45566:SF2">
    <property type="entry name" value="NARL SUBFAMILY"/>
    <property type="match status" value="1"/>
</dbReference>
<dbReference type="SUPFAM" id="SSF52172">
    <property type="entry name" value="CheY-like"/>
    <property type="match status" value="1"/>
</dbReference>
<evidence type="ECO:0000259" key="4">
    <source>
        <dbReference type="PROSITE" id="PS50043"/>
    </source>
</evidence>
<dbReference type="RefSeq" id="WP_119136658.1">
    <property type="nucleotide sequence ID" value="NZ_QXXQ01000021.1"/>
</dbReference>
<dbReference type="PANTHER" id="PTHR45566">
    <property type="entry name" value="HTH-TYPE TRANSCRIPTIONAL REGULATOR YHJB-RELATED"/>
    <property type="match status" value="1"/>
</dbReference>
<comment type="caution">
    <text evidence="6">The sequence shown here is derived from an EMBL/GenBank/DDBJ whole genome shotgun (WGS) entry which is preliminary data.</text>
</comment>
<keyword evidence="7" id="KW-1185">Reference proteome</keyword>
<dbReference type="SMART" id="SM00421">
    <property type="entry name" value="HTH_LUXR"/>
    <property type="match status" value="1"/>
</dbReference>
<dbReference type="InterPro" id="IPR000792">
    <property type="entry name" value="Tscrpt_reg_LuxR_C"/>
</dbReference>
<dbReference type="InterPro" id="IPR001789">
    <property type="entry name" value="Sig_transdc_resp-reg_receiver"/>
</dbReference>
<dbReference type="PROSITE" id="PS00622">
    <property type="entry name" value="HTH_LUXR_1"/>
    <property type="match status" value="1"/>
</dbReference>
<feature type="domain" description="HTH luxR-type" evidence="4">
    <location>
        <begin position="151"/>
        <end position="216"/>
    </location>
</feature>
<dbReference type="AlphaFoldDB" id="A0A398BHC7"/>
<dbReference type="InterPro" id="IPR051015">
    <property type="entry name" value="EvgA-like"/>
</dbReference>
<evidence type="ECO:0000259" key="5">
    <source>
        <dbReference type="PROSITE" id="PS50110"/>
    </source>
</evidence>
<proteinExistence type="predicted"/>
<dbReference type="SMART" id="SM00448">
    <property type="entry name" value="REC"/>
    <property type="match status" value="1"/>
</dbReference>
<dbReference type="PRINTS" id="PR00038">
    <property type="entry name" value="HTHLUXR"/>
</dbReference>
<dbReference type="OrthoDB" id="3679796at2"/>
<dbReference type="CDD" id="cd17535">
    <property type="entry name" value="REC_NarL-like"/>
    <property type="match status" value="1"/>
</dbReference>
<dbReference type="PROSITE" id="PS50110">
    <property type="entry name" value="RESPONSE_REGULATORY"/>
    <property type="match status" value="1"/>
</dbReference>
<dbReference type="GO" id="GO:0003677">
    <property type="term" value="F:DNA binding"/>
    <property type="evidence" value="ECO:0007669"/>
    <property type="project" value="UniProtKB-KW"/>
</dbReference>
<evidence type="ECO:0000313" key="7">
    <source>
        <dbReference type="Proteomes" id="UP000266649"/>
    </source>
</evidence>
<accession>A0A398BHC7</accession>